<gene>
    <name evidence="1" type="ORF">ACWI_30490</name>
    <name evidence="2" type="ORF">LNN31_10205</name>
</gene>
<keyword evidence="4" id="KW-1185">Reference proteome</keyword>
<evidence type="ECO:0000313" key="1">
    <source>
        <dbReference type="EMBL" id="OFV69594.1"/>
    </source>
</evidence>
<protein>
    <submittedName>
        <fullName evidence="1">Uncharacterized protein</fullName>
    </submittedName>
</protein>
<reference evidence="1 3" key="1">
    <citation type="submission" date="2015-09" db="EMBL/GenBank/DDBJ databases">
        <title>Genome sequence of Acetobacterium wieringae DSM 1911.</title>
        <authorList>
            <person name="Poehlein A."/>
            <person name="Bengelsdorf F.R."/>
            <person name="Schiel-Bengelsdorf B."/>
            <person name="Duerre P."/>
            <person name="Daniel R."/>
        </authorList>
    </citation>
    <scope>NUCLEOTIDE SEQUENCE [LARGE SCALE GENOMIC DNA]</scope>
    <source>
        <strain evidence="1 3">DSM 1911</strain>
    </source>
</reference>
<proteinExistence type="predicted"/>
<evidence type="ECO:0000313" key="4">
    <source>
        <dbReference type="Proteomes" id="UP001163550"/>
    </source>
</evidence>
<evidence type="ECO:0000313" key="3">
    <source>
        <dbReference type="Proteomes" id="UP000176244"/>
    </source>
</evidence>
<organism evidence="1 3">
    <name type="scientific">Acetobacterium wieringae</name>
    <dbReference type="NCBI Taxonomy" id="52694"/>
    <lineage>
        <taxon>Bacteria</taxon>
        <taxon>Bacillati</taxon>
        <taxon>Bacillota</taxon>
        <taxon>Clostridia</taxon>
        <taxon>Eubacteriales</taxon>
        <taxon>Eubacteriaceae</taxon>
        <taxon>Acetobacterium</taxon>
    </lineage>
</organism>
<dbReference type="RefSeq" id="WP_175440958.1">
    <property type="nucleotide sequence ID" value="NZ_CABIIK010000015.1"/>
</dbReference>
<sequence length="51" mass="5615">MAIIWIRFCTGSMNACIWRNSWAKTGSNSPGSAIDDGYLDELCTEGRDADD</sequence>
<dbReference type="Proteomes" id="UP001163550">
    <property type="component" value="Chromosome"/>
</dbReference>
<dbReference type="EMBL" id="CP087994">
    <property type="protein sequence ID" value="UYO61158.1"/>
    <property type="molecule type" value="Genomic_DNA"/>
</dbReference>
<dbReference type="Proteomes" id="UP000176244">
    <property type="component" value="Unassembled WGS sequence"/>
</dbReference>
<evidence type="ECO:0000313" key="2">
    <source>
        <dbReference type="EMBL" id="UYO61158.1"/>
    </source>
</evidence>
<reference evidence="2" key="2">
    <citation type="submission" date="2021-11" db="EMBL/GenBank/DDBJ databases">
        <title>Isoprene-degrading acetogen.</title>
        <authorList>
            <person name="Yang Y."/>
            <person name="Jin H."/>
            <person name="Yan J."/>
        </authorList>
    </citation>
    <scope>NUCLEOTIDE SEQUENCE</scope>
    <source>
        <strain evidence="2">Berkeley</strain>
    </source>
</reference>
<dbReference type="EMBL" id="LKEU01000039">
    <property type="protein sequence ID" value="OFV69594.1"/>
    <property type="molecule type" value="Genomic_DNA"/>
</dbReference>
<accession>A0A1F2PF34</accession>
<dbReference type="AlphaFoldDB" id="A0A1F2PF34"/>
<name>A0A1F2PF34_9FIRM</name>